<comment type="caution">
    <text evidence="1">The sequence shown here is derived from an EMBL/GenBank/DDBJ whole genome shotgun (WGS) entry which is preliminary data.</text>
</comment>
<dbReference type="EMBL" id="LZTJ01000006">
    <property type="protein sequence ID" value="OBP78577.1"/>
    <property type="molecule type" value="Genomic_DNA"/>
</dbReference>
<name>A0A1A5IFV9_RHILI</name>
<proteinExistence type="predicted"/>
<organism evidence="1 2">
    <name type="scientific">Rhizobium loti</name>
    <name type="common">Mesorhizobium loti</name>
    <dbReference type="NCBI Taxonomy" id="381"/>
    <lineage>
        <taxon>Bacteria</taxon>
        <taxon>Pseudomonadati</taxon>
        <taxon>Pseudomonadota</taxon>
        <taxon>Alphaproteobacteria</taxon>
        <taxon>Hyphomicrobiales</taxon>
        <taxon>Phyllobacteriaceae</taxon>
        <taxon>Mesorhizobium</taxon>
    </lineage>
</organism>
<evidence type="ECO:0000313" key="2">
    <source>
        <dbReference type="Proteomes" id="UP000093748"/>
    </source>
</evidence>
<dbReference type="Proteomes" id="UP000093748">
    <property type="component" value="Unassembled WGS sequence"/>
</dbReference>
<protein>
    <submittedName>
        <fullName evidence="1">Uncharacterized protein</fullName>
    </submittedName>
</protein>
<accession>A0A1A5IFV9</accession>
<reference evidence="2" key="1">
    <citation type="submission" date="2016-06" db="EMBL/GenBank/DDBJ databases">
        <title>NZP2037 Pacbio-Illumina hybrid assembly.</title>
        <authorList>
            <person name="Ramsay J.P."/>
        </authorList>
    </citation>
    <scope>NUCLEOTIDE SEQUENCE [LARGE SCALE GENOMIC DNA]</scope>
    <source>
        <strain evidence="2">R7ANS::ICEMlSym2042</strain>
    </source>
</reference>
<sequence>MFWTWFAGFLPKRFLDILTWDIRQGPISLYPGCQGNNMTINIGETVFFDAARFCRIGAAIVLVGIAGCSSTNTAGPVPMAENAGPKDTGTFPNLNIPPKVANKQLTQAETNAKLAELKADGNAQGAKSGGGAAVANQAALADLAAKHGPQALKQIEGKCDPALDPTCK</sequence>
<dbReference type="AlphaFoldDB" id="A0A1A5IFV9"/>
<gene>
    <name evidence="1" type="ORF">BAE39_29565</name>
</gene>
<evidence type="ECO:0000313" key="1">
    <source>
        <dbReference type="EMBL" id="OBP78577.1"/>
    </source>
</evidence>